<dbReference type="AlphaFoldDB" id="A0A3A8FT33"/>
<organism evidence="2 3">
    <name type="scientific">Acinetobacter cumulans</name>
    <dbReference type="NCBI Taxonomy" id="2136182"/>
    <lineage>
        <taxon>Bacteria</taxon>
        <taxon>Pseudomonadati</taxon>
        <taxon>Pseudomonadota</taxon>
        <taxon>Gammaproteobacteria</taxon>
        <taxon>Moraxellales</taxon>
        <taxon>Moraxellaceae</taxon>
        <taxon>Acinetobacter</taxon>
    </lineage>
</organism>
<evidence type="ECO:0000313" key="3">
    <source>
        <dbReference type="Proteomes" id="UP000281084"/>
    </source>
</evidence>
<gene>
    <name evidence="2" type="ORF">D7V64_17490</name>
</gene>
<dbReference type="Proteomes" id="UP000281084">
    <property type="component" value="Unassembled WGS sequence"/>
</dbReference>
<dbReference type="EMBL" id="RAXZ01000105">
    <property type="protein sequence ID" value="RKG46180.1"/>
    <property type="molecule type" value="Genomic_DNA"/>
</dbReference>
<sequence>MKKLVLILALCMSTQVFAVDIRSVRGSSGFVELGDSYSKLRDVLGQAESSFEHTVRDGRGRPYPATTYKYRIGSSNYAITIVDGRVYRIDWER</sequence>
<feature type="signal peptide" evidence="1">
    <location>
        <begin position="1"/>
        <end position="18"/>
    </location>
</feature>
<reference evidence="2 3" key="1">
    <citation type="submission" date="2018-09" db="EMBL/GenBank/DDBJ databases">
        <title>The draft genome of Acinetobacter spp. strains.</title>
        <authorList>
            <person name="Qin J."/>
            <person name="Feng Y."/>
            <person name="Zong Z."/>
        </authorList>
    </citation>
    <scope>NUCLEOTIDE SEQUENCE [LARGE SCALE GENOMIC DNA]</scope>
    <source>
        <strain evidence="2 3">WCHAc060002</strain>
    </source>
</reference>
<evidence type="ECO:0000313" key="2">
    <source>
        <dbReference type="EMBL" id="RKG46180.1"/>
    </source>
</evidence>
<accession>A0A3A8FT33</accession>
<name>A0A3A8FT33_9GAMM</name>
<proteinExistence type="predicted"/>
<evidence type="ECO:0008006" key="4">
    <source>
        <dbReference type="Google" id="ProtNLM"/>
    </source>
</evidence>
<protein>
    <recommendedName>
        <fullName evidence="4">DUF2845 domain-containing protein</fullName>
    </recommendedName>
</protein>
<feature type="chain" id="PRO_5017205346" description="DUF2845 domain-containing protein" evidence="1">
    <location>
        <begin position="19"/>
        <end position="93"/>
    </location>
</feature>
<keyword evidence="1" id="KW-0732">Signal</keyword>
<evidence type="ECO:0000256" key="1">
    <source>
        <dbReference type="SAM" id="SignalP"/>
    </source>
</evidence>
<comment type="caution">
    <text evidence="2">The sequence shown here is derived from an EMBL/GenBank/DDBJ whole genome shotgun (WGS) entry which is preliminary data.</text>
</comment>